<reference evidence="1" key="2">
    <citation type="submission" date="2017-11" db="EMBL/GenBank/DDBJ databases">
        <title>Coralsnake Venomics: Analyses of Venom Gland Transcriptomes and Proteomes of Six Brazilian Taxa.</title>
        <authorList>
            <person name="Aird S.D."/>
            <person name="Jorge da Silva N."/>
            <person name="Qiu L."/>
            <person name="Villar-Briones A."/>
            <person name="Aparecida-Saddi V."/>
            <person name="Campos-Telles M.P."/>
            <person name="Grau M."/>
            <person name="Mikheyev A.S."/>
        </authorList>
    </citation>
    <scope>NUCLEOTIDE SEQUENCE</scope>
    <source>
        <tissue evidence="1">Venom_gland</tissue>
    </source>
</reference>
<sequence>MGLQMLLNPIVAEFCLKTSSDKEQLLFFFSFPLPDSYYKEIPTFRFKYFLTIRRDPFSHHQINNSDLHRDPSRIIYTSWAEQILDFHLKILCILSPNLTSRPLIQLFHGAKLCTFPTFREFLDPPKYHHTSVWFCVSVLNTRNLSLFIHRWLFCPLIFGGDDPNLF</sequence>
<protein>
    <submittedName>
        <fullName evidence="1">Uncharacterized protein</fullName>
    </submittedName>
</protein>
<dbReference type="EMBL" id="IACK01131360">
    <property type="protein sequence ID" value="LAA87956.1"/>
    <property type="molecule type" value="Transcribed_RNA"/>
</dbReference>
<proteinExistence type="predicted"/>
<organism evidence="1">
    <name type="scientific">Micrurus lemniscatus lemniscatus</name>
    <dbReference type="NCBI Taxonomy" id="129467"/>
    <lineage>
        <taxon>Eukaryota</taxon>
        <taxon>Metazoa</taxon>
        <taxon>Chordata</taxon>
        <taxon>Craniata</taxon>
        <taxon>Vertebrata</taxon>
        <taxon>Euteleostomi</taxon>
        <taxon>Lepidosauria</taxon>
        <taxon>Squamata</taxon>
        <taxon>Bifurcata</taxon>
        <taxon>Unidentata</taxon>
        <taxon>Episquamata</taxon>
        <taxon>Toxicofera</taxon>
        <taxon>Serpentes</taxon>
        <taxon>Colubroidea</taxon>
        <taxon>Elapidae</taxon>
        <taxon>Elapinae</taxon>
        <taxon>Micrurus</taxon>
    </lineage>
</organism>
<dbReference type="AlphaFoldDB" id="A0A2D4IUV2"/>
<evidence type="ECO:0000313" key="1">
    <source>
        <dbReference type="EMBL" id="LAA87956.1"/>
    </source>
</evidence>
<reference evidence="1" key="1">
    <citation type="submission" date="2017-07" db="EMBL/GenBank/DDBJ databases">
        <authorList>
            <person name="Mikheyev A."/>
            <person name="Grau M."/>
        </authorList>
    </citation>
    <scope>NUCLEOTIDE SEQUENCE</scope>
    <source>
        <tissue evidence="1">Venom_gland</tissue>
    </source>
</reference>
<accession>A0A2D4IUV2</accession>
<name>A0A2D4IUV2_MICLE</name>